<keyword evidence="1" id="KW-0862">Zinc</keyword>
<evidence type="ECO:0000313" key="5">
    <source>
        <dbReference type="Proteomes" id="UP001162060"/>
    </source>
</evidence>
<dbReference type="EMBL" id="CAKLBY020000050">
    <property type="protein sequence ID" value="CAK7919931.1"/>
    <property type="molecule type" value="Genomic_DNA"/>
</dbReference>
<accession>A0AAV1THZ3</accession>
<feature type="region of interest" description="Disordered" evidence="2">
    <location>
        <begin position="262"/>
        <end position="283"/>
    </location>
</feature>
<dbReference type="Pfam" id="PF03732">
    <property type="entry name" value="Retrotrans_gag"/>
    <property type="match status" value="1"/>
</dbReference>
<evidence type="ECO:0000256" key="1">
    <source>
        <dbReference type="PROSITE-ProRule" id="PRU00047"/>
    </source>
</evidence>
<keyword evidence="1" id="KW-0479">Metal-binding</keyword>
<dbReference type="AlphaFoldDB" id="A0AAV1THZ3"/>
<feature type="compositionally biased region" description="Polar residues" evidence="2">
    <location>
        <begin position="349"/>
        <end position="363"/>
    </location>
</feature>
<feature type="region of interest" description="Disordered" evidence="2">
    <location>
        <begin position="321"/>
        <end position="363"/>
    </location>
</feature>
<evidence type="ECO:0000256" key="2">
    <source>
        <dbReference type="SAM" id="MobiDB-lite"/>
    </source>
</evidence>
<name>A0AAV1THZ3_9STRA</name>
<dbReference type="PANTHER" id="PTHR15503:SF22">
    <property type="entry name" value="TRANSPOSON TY3-I GAG POLYPROTEIN"/>
    <property type="match status" value="1"/>
</dbReference>
<dbReference type="InterPro" id="IPR001878">
    <property type="entry name" value="Znf_CCHC"/>
</dbReference>
<dbReference type="GO" id="GO:0008270">
    <property type="term" value="F:zinc ion binding"/>
    <property type="evidence" value="ECO:0007669"/>
    <property type="project" value="UniProtKB-KW"/>
</dbReference>
<gene>
    <name evidence="4" type="ORF">PM001_LOCUS6326</name>
</gene>
<dbReference type="InterPro" id="IPR005162">
    <property type="entry name" value="Retrotrans_gag_dom"/>
</dbReference>
<dbReference type="InterPro" id="IPR032567">
    <property type="entry name" value="RTL1-rel"/>
</dbReference>
<sequence>MNMLDDEDDQSFHATRDGYSHLSDVEWDAVKRMGSTMGIHAVSVMLEALNRDAQHATIAKFIQNELDDERKKVALLHQQGSQQAELLREQGAQQFELLRQQQAAAGGSMHSRRPETLKIDISKARRIDDGDMQVAFAQSNLAGRAKTWALGLKLHNPYAFGSLEGFKSRLRQTFELPRAEFRARTELLKLKQGKRDVHAYAQHIRHLTNCISSNPVDEHTLVSVFMQGLADGPVKTHLFRLELDSLEQAISIAEQEDFSLRQARASSTSYRQPRRYDSGGPEPMELCYVESEKARSTDYKKLHRCNRCQKTGHYAYECSARRPVSRNTGRSDRSPMRKGQGRGSAVGAKTQQRDGPSTNGQDQ</sequence>
<dbReference type="PROSITE" id="PS50158">
    <property type="entry name" value="ZF_CCHC"/>
    <property type="match status" value="1"/>
</dbReference>
<keyword evidence="1" id="KW-0863">Zinc-finger</keyword>
<dbReference type="GO" id="GO:0003676">
    <property type="term" value="F:nucleic acid binding"/>
    <property type="evidence" value="ECO:0007669"/>
    <property type="project" value="InterPro"/>
</dbReference>
<dbReference type="PANTHER" id="PTHR15503">
    <property type="entry name" value="LDOC1 RELATED"/>
    <property type="match status" value="1"/>
</dbReference>
<dbReference type="SUPFAM" id="SSF57756">
    <property type="entry name" value="Retrovirus zinc finger-like domains"/>
    <property type="match status" value="1"/>
</dbReference>
<evidence type="ECO:0000313" key="4">
    <source>
        <dbReference type="EMBL" id="CAK7919931.1"/>
    </source>
</evidence>
<proteinExistence type="predicted"/>
<protein>
    <recommendedName>
        <fullName evidence="3">CCHC-type domain-containing protein</fullName>
    </recommendedName>
</protein>
<feature type="domain" description="CCHC-type" evidence="3">
    <location>
        <begin position="304"/>
        <end position="318"/>
    </location>
</feature>
<comment type="caution">
    <text evidence="4">The sequence shown here is derived from an EMBL/GenBank/DDBJ whole genome shotgun (WGS) entry which is preliminary data.</text>
</comment>
<dbReference type="Proteomes" id="UP001162060">
    <property type="component" value="Unassembled WGS sequence"/>
</dbReference>
<dbReference type="InterPro" id="IPR036875">
    <property type="entry name" value="Znf_CCHC_sf"/>
</dbReference>
<reference evidence="4" key="1">
    <citation type="submission" date="2024-01" db="EMBL/GenBank/DDBJ databases">
        <authorList>
            <person name="Webb A."/>
        </authorList>
    </citation>
    <scope>NUCLEOTIDE SEQUENCE</scope>
    <source>
        <strain evidence="4">Pm1</strain>
    </source>
</reference>
<organism evidence="4 5">
    <name type="scientific">Peronospora matthiolae</name>
    <dbReference type="NCBI Taxonomy" id="2874970"/>
    <lineage>
        <taxon>Eukaryota</taxon>
        <taxon>Sar</taxon>
        <taxon>Stramenopiles</taxon>
        <taxon>Oomycota</taxon>
        <taxon>Peronosporomycetes</taxon>
        <taxon>Peronosporales</taxon>
        <taxon>Peronosporaceae</taxon>
        <taxon>Peronospora</taxon>
    </lineage>
</organism>
<evidence type="ECO:0000259" key="3">
    <source>
        <dbReference type="PROSITE" id="PS50158"/>
    </source>
</evidence>